<reference evidence="2 3" key="1">
    <citation type="submission" date="2016-12" db="EMBL/GenBank/DDBJ databases">
        <authorList>
            <person name="Song W.-J."/>
            <person name="Kurnit D.M."/>
        </authorList>
    </citation>
    <scope>NUCLEOTIDE SEQUENCE [LARGE SCALE GENOMIC DNA]</scope>
    <source>
        <strain evidence="2 3">STM7296</strain>
    </source>
</reference>
<dbReference type="OrthoDB" id="9009585at2"/>
<keyword evidence="3" id="KW-1185">Reference proteome</keyword>
<sequence length="94" mass="10548">MSGTSRQPTAQSGGRHASSLADSQLEHLENMVEHLTRGGAADVLHGLDHAYWEKRIRALEQTHELIVSQQRRIGRLLERLASEARVELKRRTAA</sequence>
<feature type="compositionally biased region" description="Polar residues" evidence="1">
    <location>
        <begin position="1"/>
        <end position="12"/>
    </location>
</feature>
<feature type="region of interest" description="Disordered" evidence="1">
    <location>
        <begin position="1"/>
        <end position="24"/>
    </location>
</feature>
<name>A0A1N7SEK2_9BURK</name>
<dbReference type="Proteomes" id="UP000187012">
    <property type="component" value="Unassembled WGS sequence"/>
</dbReference>
<dbReference type="EMBL" id="CYGX02000055">
    <property type="protein sequence ID" value="SIT45399.1"/>
    <property type="molecule type" value="Genomic_DNA"/>
</dbReference>
<dbReference type="RefSeq" id="WP_094781934.1">
    <property type="nucleotide sequence ID" value="NZ_CYGX02000055.1"/>
</dbReference>
<evidence type="ECO:0000256" key="1">
    <source>
        <dbReference type="SAM" id="MobiDB-lite"/>
    </source>
</evidence>
<evidence type="ECO:0000313" key="3">
    <source>
        <dbReference type="Proteomes" id="UP000187012"/>
    </source>
</evidence>
<dbReference type="AlphaFoldDB" id="A0A1N7SEK2"/>
<accession>A0A1N7SEK2</accession>
<gene>
    <name evidence="2" type="ORF">BN2475_550029</name>
</gene>
<protein>
    <submittedName>
        <fullName evidence="2">Uncharacterized protein</fullName>
    </submittedName>
</protein>
<proteinExistence type="predicted"/>
<evidence type="ECO:0000313" key="2">
    <source>
        <dbReference type="EMBL" id="SIT45399.1"/>
    </source>
</evidence>
<organism evidence="2 3">
    <name type="scientific">Paraburkholderia ribeironis</name>
    <dbReference type="NCBI Taxonomy" id="1247936"/>
    <lineage>
        <taxon>Bacteria</taxon>
        <taxon>Pseudomonadati</taxon>
        <taxon>Pseudomonadota</taxon>
        <taxon>Betaproteobacteria</taxon>
        <taxon>Burkholderiales</taxon>
        <taxon>Burkholderiaceae</taxon>
        <taxon>Paraburkholderia</taxon>
    </lineage>
</organism>